<name>A0A5A7PKG1_STRAF</name>
<dbReference type="Proteomes" id="UP000325081">
    <property type="component" value="Unassembled WGS sequence"/>
</dbReference>
<dbReference type="AlphaFoldDB" id="A0A5A7PKG1"/>
<keyword evidence="2" id="KW-1185">Reference proteome</keyword>
<organism evidence="1 2">
    <name type="scientific">Striga asiatica</name>
    <name type="common">Asiatic witchweed</name>
    <name type="synonym">Buchnera asiatica</name>
    <dbReference type="NCBI Taxonomy" id="4170"/>
    <lineage>
        <taxon>Eukaryota</taxon>
        <taxon>Viridiplantae</taxon>
        <taxon>Streptophyta</taxon>
        <taxon>Embryophyta</taxon>
        <taxon>Tracheophyta</taxon>
        <taxon>Spermatophyta</taxon>
        <taxon>Magnoliopsida</taxon>
        <taxon>eudicotyledons</taxon>
        <taxon>Gunneridae</taxon>
        <taxon>Pentapetalae</taxon>
        <taxon>asterids</taxon>
        <taxon>lamiids</taxon>
        <taxon>Lamiales</taxon>
        <taxon>Orobanchaceae</taxon>
        <taxon>Buchnereae</taxon>
        <taxon>Striga</taxon>
    </lineage>
</organism>
<dbReference type="EMBL" id="BKCP01004738">
    <property type="protein sequence ID" value="GER33353.1"/>
    <property type="molecule type" value="Genomic_DNA"/>
</dbReference>
<sequence length="102" mass="11740">MMWTGLKLAADNSFYVKNPENNEWGELLRKSLQEKSHSLCCHCSCKNRLASMKCWKSPRIRPAELVLLLLHGEENAHSKTEGFAIERMIKDEVRRKLAPNAT</sequence>
<protein>
    <submittedName>
        <fullName evidence="1">Late embryogenesis abundant protein</fullName>
    </submittedName>
</protein>
<reference evidence="2" key="1">
    <citation type="journal article" date="2019" name="Curr. Biol.">
        <title>Genome Sequence of Striga asiatica Provides Insight into the Evolution of Plant Parasitism.</title>
        <authorList>
            <person name="Yoshida S."/>
            <person name="Kim S."/>
            <person name="Wafula E.K."/>
            <person name="Tanskanen J."/>
            <person name="Kim Y.M."/>
            <person name="Honaas L."/>
            <person name="Yang Z."/>
            <person name="Spallek T."/>
            <person name="Conn C.E."/>
            <person name="Ichihashi Y."/>
            <person name="Cheong K."/>
            <person name="Cui S."/>
            <person name="Der J.P."/>
            <person name="Gundlach H."/>
            <person name="Jiao Y."/>
            <person name="Hori C."/>
            <person name="Ishida J.K."/>
            <person name="Kasahara H."/>
            <person name="Kiba T."/>
            <person name="Kim M.S."/>
            <person name="Koo N."/>
            <person name="Laohavisit A."/>
            <person name="Lee Y.H."/>
            <person name="Lumba S."/>
            <person name="McCourt P."/>
            <person name="Mortimer J.C."/>
            <person name="Mutuku J.M."/>
            <person name="Nomura T."/>
            <person name="Sasaki-Sekimoto Y."/>
            <person name="Seto Y."/>
            <person name="Wang Y."/>
            <person name="Wakatake T."/>
            <person name="Sakakibara H."/>
            <person name="Demura T."/>
            <person name="Yamaguchi S."/>
            <person name="Yoneyama K."/>
            <person name="Manabe R.I."/>
            <person name="Nelson D.C."/>
            <person name="Schulman A.H."/>
            <person name="Timko M.P."/>
            <person name="dePamphilis C.W."/>
            <person name="Choi D."/>
            <person name="Shirasu K."/>
        </authorList>
    </citation>
    <scope>NUCLEOTIDE SEQUENCE [LARGE SCALE GENOMIC DNA]</scope>
    <source>
        <strain evidence="2">cv. UVA1</strain>
    </source>
</reference>
<gene>
    <name evidence="1" type="ORF">STAS_09485</name>
</gene>
<evidence type="ECO:0000313" key="2">
    <source>
        <dbReference type="Proteomes" id="UP000325081"/>
    </source>
</evidence>
<evidence type="ECO:0000313" key="1">
    <source>
        <dbReference type="EMBL" id="GER33353.1"/>
    </source>
</evidence>
<comment type="caution">
    <text evidence="1">The sequence shown here is derived from an EMBL/GenBank/DDBJ whole genome shotgun (WGS) entry which is preliminary data.</text>
</comment>
<accession>A0A5A7PKG1</accession>
<proteinExistence type="predicted"/>